<sequence length="434" mass="49473">MVSSISNPSRSSNHDKEQAPNPDSFEPRESSPDITHVMDKFPKVEDKAWLAQRLGNAITKRRMIIRYRQAKNAQPATAEDCVPDDMADQVSVSTPTTSFISSSDEAPTQDIPDLDDLTFNGKKLEFREPVECPYCRTTQVLDTQSEWRQVKHVLADLQPYVCTFKNCTSGLFTTQKEWLTHEMTAHLQQWICTHCNDAEKPKFETVSKITEHLRVAHNVVEEDLTEALKTSQVPLKPFGTSSCPLCNEWEPPGEDSQSVKEFYQHLGKHQQVLALEALPMSLDGLIRDDVRLLHCSPCGHVWTSDEREEPCPACHDSKGKRLPRQVKLSTPFPPLWEVKIAPDRNRVYFVDHNEGKTTWIDPRSTEARIVSKTLKMGPLPAGWELRLEEKSGRIYFVDHNSSTTTWDDPRENSDAKKPEFLPEGRKKRAISSRL</sequence>
<organism evidence="1 2">
    <name type="scientific">Fusarium keratoplasticum</name>
    <dbReference type="NCBI Taxonomy" id="1328300"/>
    <lineage>
        <taxon>Eukaryota</taxon>
        <taxon>Fungi</taxon>
        <taxon>Dikarya</taxon>
        <taxon>Ascomycota</taxon>
        <taxon>Pezizomycotina</taxon>
        <taxon>Sordariomycetes</taxon>
        <taxon>Hypocreomycetidae</taxon>
        <taxon>Hypocreales</taxon>
        <taxon>Nectriaceae</taxon>
        <taxon>Fusarium</taxon>
        <taxon>Fusarium solani species complex</taxon>
    </lineage>
</organism>
<accession>A0ACC0R1N9</accession>
<proteinExistence type="predicted"/>
<name>A0ACC0R1N9_9HYPO</name>
<gene>
    <name evidence="1" type="ORF">NCS57_00541400</name>
</gene>
<reference evidence="1" key="1">
    <citation type="submission" date="2022-06" db="EMBL/GenBank/DDBJ databases">
        <title>Fusarium solani species complex genomes reveal bases of compartmentalisation and animal pathogenesis.</title>
        <authorList>
            <person name="Tsai I.J."/>
        </authorList>
    </citation>
    <scope>NUCLEOTIDE SEQUENCE</scope>
    <source>
        <strain evidence="1">Fu6.1</strain>
    </source>
</reference>
<keyword evidence="2" id="KW-1185">Reference proteome</keyword>
<protein>
    <submittedName>
        <fullName evidence="1">Uncharacterized protein</fullName>
    </submittedName>
</protein>
<comment type="caution">
    <text evidence="1">The sequence shown here is derived from an EMBL/GenBank/DDBJ whole genome shotgun (WGS) entry which is preliminary data.</text>
</comment>
<dbReference type="Proteomes" id="UP001065298">
    <property type="component" value="Chromosome 4"/>
</dbReference>
<evidence type="ECO:0000313" key="1">
    <source>
        <dbReference type="EMBL" id="KAI8670686.1"/>
    </source>
</evidence>
<evidence type="ECO:0000313" key="2">
    <source>
        <dbReference type="Proteomes" id="UP001065298"/>
    </source>
</evidence>
<dbReference type="EMBL" id="CM046506">
    <property type="protein sequence ID" value="KAI8670686.1"/>
    <property type="molecule type" value="Genomic_DNA"/>
</dbReference>